<keyword evidence="1" id="KW-0547">Nucleotide-binding</keyword>
<dbReference type="PANTHER" id="PTHR43514:SF1">
    <property type="entry name" value="SULFATE_THIOSULFATE IMPORT ATP-BINDING PROTEIN CYSA"/>
    <property type="match status" value="1"/>
</dbReference>
<organism evidence="4 5">
    <name type="scientific">Candidatus Blautia avicola</name>
    <dbReference type="NCBI Taxonomy" id="2838483"/>
    <lineage>
        <taxon>Bacteria</taxon>
        <taxon>Bacillati</taxon>
        <taxon>Bacillota</taxon>
        <taxon>Clostridia</taxon>
        <taxon>Lachnospirales</taxon>
        <taxon>Lachnospiraceae</taxon>
        <taxon>Blautia</taxon>
    </lineage>
</organism>
<protein>
    <submittedName>
        <fullName evidence="4">ATP-binding cassette domain-containing protein</fullName>
    </submittedName>
</protein>
<dbReference type="InterPro" id="IPR003593">
    <property type="entry name" value="AAA+_ATPase"/>
</dbReference>
<dbReference type="Pfam" id="PF00005">
    <property type="entry name" value="ABC_tran"/>
    <property type="match status" value="1"/>
</dbReference>
<dbReference type="EMBL" id="DWUY01000271">
    <property type="protein sequence ID" value="HJD29700.1"/>
    <property type="molecule type" value="Genomic_DNA"/>
</dbReference>
<dbReference type="GO" id="GO:0005524">
    <property type="term" value="F:ATP binding"/>
    <property type="evidence" value="ECO:0007669"/>
    <property type="project" value="UniProtKB-KW"/>
</dbReference>
<dbReference type="PANTHER" id="PTHR43514">
    <property type="entry name" value="ABC TRANSPORTER I FAMILY MEMBER 10"/>
    <property type="match status" value="1"/>
</dbReference>
<feature type="domain" description="ABC transporter" evidence="3">
    <location>
        <begin position="2"/>
        <end position="229"/>
    </location>
</feature>
<dbReference type="SUPFAM" id="SSF52540">
    <property type="entry name" value="P-loop containing nucleoside triphosphate hydrolases"/>
    <property type="match status" value="1"/>
</dbReference>
<proteinExistence type="predicted"/>
<dbReference type="AlphaFoldDB" id="A0A9D2QU92"/>
<evidence type="ECO:0000259" key="3">
    <source>
        <dbReference type="PROSITE" id="PS50893"/>
    </source>
</evidence>
<evidence type="ECO:0000256" key="1">
    <source>
        <dbReference type="ARBA" id="ARBA00022741"/>
    </source>
</evidence>
<keyword evidence="2 4" id="KW-0067">ATP-binding</keyword>
<dbReference type="PROSITE" id="PS50893">
    <property type="entry name" value="ABC_TRANSPORTER_2"/>
    <property type="match status" value="1"/>
</dbReference>
<dbReference type="GO" id="GO:0016887">
    <property type="term" value="F:ATP hydrolysis activity"/>
    <property type="evidence" value="ECO:0007669"/>
    <property type="project" value="InterPro"/>
</dbReference>
<evidence type="ECO:0000313" key="5">
    <source>
        <dbReference type="Proteomes" id="UP000823892"/>
    </source>
</evidence>
<dbReference type="InterPro" id="IPR050334">
    <property type="entry name" value="Molybdenum_import_ModC"/>
</dbReference>
<dbReference type="Gene3D" id="3.40.50.300">
    <property type="entry name" value="P-loop containing nucleotide triphosphate hydrolases"/>
    <property type="match status" value="1"/>
</dbReference>
<dbReference type="Proteomes" id="UP000823892">
    <property type="component" value="Unassembled WGS sequence"/>
</dbReference>
<dbReference type="SMART" id="SM00382">
    <property type="entry name" value="AAA"/>
    <property type="match status" value="1"/>
</dbReference>
<evidence type="ECO:0000256" key="2">
    <source>
        <dbReference type="ARBA" id="ARBA00022840"/>
    </source>
</evidence>
<accession>A0A9D2QU92</accession>
<comment type="caution">
    <text evidence="4">The sequence shown here is derived from an EMBL/GenBank/DDBJ whole genome shotgun (WGS) entry which is preliminary data.</text>
</comment>
<reference evidence="4" key="2">
    <citation type="submission" date="2021-04" db="EMBL/GenBank/DDBJ databases">
        <authorList>
            <person name="Gilroy R."/>
        </authorList>
    </citation>
    <scope>NUCLEOTIDE SEQUENCE</scope>
    <source>
        <strain evidence="4">ChiBcec6-4105</strain>
    </source>
</reference>
<evidence type="ECO:0000313" key="4">
    <source>
        <dbReference type="EMBL" id="HJD29700.1"/>
    </source>
</evidence>
<dbReference type="InterPro" id="IPR027417">
    <property type="entry name" value="P-loop_NTPase"/>
</dbReference>
<dbReference type="InterPro" id="IPR003439">
    <property type="entry name" value="ABC_transporter-like_ATP-bd"/>
</dbReference>
<sequence length="362" mass="41275">MSLFVDIEKKFKGFALKVKFHTEEGVLGILGASGCGKSMTLKCIAGILTPDRGRIVLNGRVLYDSEKKINLKPQKRKVGYLFQDYALFPNKTVEENVCCTRKKKDWQDVRKWIEFFQLQGLEKLYPHQISGGQKQRTAFARMMAASPELLLLDEPFSALDTHLREKLQMELAGILKSLGKDTVLVTHSRDEAYRLCQDLLILDRGENVCQGNTKEIFEKPVYLEGAQITGCKNFSPVKKIDGSHFLAEDWGVLLHAEQSLDGAGYVGIRAHYFLPAAEEGENVFPVCRARITQSPFEIYVTFYTGRERPGTEPVWWKISKEVWYGEMKEQLPDFVRISPGNLMLLKTKEGRNMENPQKMLDI</sequence>
<reference evidence="4" key="1">
    <citation type="journal article" date="2021" name="PeerJ">
        <title>Extensive microbial diversity within the chicken gut microbiome revealed by metagenomics and culture.</title>
        <authorList>
            <person name="Gilroy R."/>
            <person name="Ravi A."/>
            <person name="Getino M."/>
            <person name="Pursley I."/>
            <person name="Horton D.L."/>
            <person name="Alikhan N.F."/>
            <person name="Baker D."/>
            <person name="Gharbi K."/>
            <person name="Hall N."/>
            <person name="Watson M."/>
            <person name="Adriaenssens E.M."/>
            <person name="Foster-Nyarko E."/>
            <person name="Jarju S."/>
            <person name="Secka A."/>
            <person name="Antonio M."/>
            <person name="Oren A."/>
            <person name="Chaudhuri R.R."/>
            <person name="La Ragione R."/>
            <person name="Hildebrand F."/>
            <person name="Pallen M.J."/>
        </authorList>
    </citation>
    <scope>NUCLEOTIDE SEQUENCE</scope>
    <source>
        <strain evidence="4">ChiBcec6-4105</strain>
    </source>
</reference>
<name>A0A9D2QU92_9FIRM</name>
<gene>
    <name evidence="4" type="ORF">H9914_12005</name>
</gene>